<dbReference type="Pfam" id="PF00512">
    <property type="entry name" value="HisKA"/>
    <property type="match status" value="1"/>
</dbReference>
<dbReference type="CDD" id="cd06225">
    <property type="entry name" value="HAMP"/>
    <property type="match status" value="1"/>
</dbReference>
<dbReference type="EC" id="2.7.13.3" evidence="3"/>
<dbReference type="InterPro" id="IPR003661">
    <property type="entry name" value="HisK_dim/P_dom"/>
</dbReference>
<keyword evidence="8" id="KW-0547">Nucleotide-binding</keyword>
<feature type="domain" description="Histidine kinase" evidence="16">
    <location>
        <begin position="247"/>
        <end position="458"/>
    </location>
</feature>
<comment type="subcellular location">
    <subcellularLocation>
        <location evidence="2">Cell membrane</location>
        <topology evidence="2">Multi-pass membrane protein</topology>
    </subcellularLocation>
</comment>
<keyword evidence="12" id="KW-0902">Two-component regulatory system</keyword>
<reference evidence="18 19" key="1">
    <citation type="submission" date="2024-04" db="EMBL/GenBank/DDBJ databases">
        <title>Defined microbial consortia suppress multidrug-resistant proinflammatory Enterobacteriaceae via ecological control.</title>
        <authorList>
            <person name="Furuichi M."/>
            <person name="Kawaguchi T."/>
            <person name="Pust M."/>
            <person name="Yasuma K."/>
            <person name="Plichta D."/>
            <person name="Hasegawa N."/>
            <person name="Ohya T."/>
            <person name="Bhattarai S."/>
            <person name="Sasajima S."/>
            <person name="Aoto Y."/>
            <person name="Tuganbaev T."/>
            <person name="Yaginuma M."/>
            <person name="Ueda M."/>
            <person name="Okahashi N."/>
            <person name="Amafuji K."/>
            <person name="Kiridooshi Y."/>
            <person name="Sugita K."/>
            <person name="Strazar M."/>
            <person name="Skelly A."/>
            <person name="Suda W."/>
            <person name="Hattori M."/>
            <person name="Nakamoto N."/>
            <person name="Caballero S."/>
            <person name="Norman J."/>
            <person name="Olle B."/>
            <person name="Tanoue T."/>
            <person name="Arita M."/>
            <person name="Bucci V."/>
            <person name="Atarashi K."/>
            <person name="Xavier R."/>
            <person name="Honda K."/>
        </authorList>
    </citation>
    <scope>NUCLEOTIDE SEQUENCE [LARGE SCALE GENOMIC DNA]</scope>
    <source>
        <strain evidence="19">k34-0107-D12</strain>
    </source>
</reference>
<feature type="chain" id="PRO_5047280776" description="histidine kinase" evidence="15">
    <location>
        <begin position="24"/>
        <end position="458"/>
    </location>
</feature>
<dbReference type="InterPro" id="IPR036097">
    <property type="entry name" value="HisK_dim/P_sf"/>
</dbReference>
<dbReference type="PRINTS" id="PR00344">
    <property type="entry name" value="BCTRLSENSOR"/>
</dbReference>
<comment type="caution">
    <text evidence="18">The sequence shown here is derived from an EMBL/GenBank/DDBJ whole genome shotgun (WGS) entry which is preliminary data.</text>
</comment>
<dbReference type="CDD" id="cd00082">
    <property type="entry name" value="HisKA"/>
    <property type="match status" value="1"/>
</dbReference>
<dbReference type="Gene3D" id="1.10.287.130">
    <property type="match status" value="1"/>
</dbReference>
<evidence type="ECO:0000256" key="3">
    <source>
        <dbReference type="ARBA" id="ARBA00012438"/>
    </source>
</evidence>
<feature type="domain" description="HAMP" evidence="17">
    <location>
        <begin position="180"/>
        <end position="232"/>
    </location>
</feature>
<feature type="signal peptide" evidence="15">
    <location>
        <begin position="1"/>
        <end position="23"/>
    </location>
</feature>
<keyword evidence="9" id="KW-0418">Kinase</keyword>
<evidence type="ECO:0000256" key="4">
    <source>
        <dbReference type="ARBA" id="ARBA00022475"/>
    </source>
</evidence>
<dbReference type="SMART" id="SM00388">
    <property type="entry name" value="HisKA"/>
    <property type="match status" value="1"/>
</dbReference>
<evidence type="ECO:0000256" key="11">
    <source>
        <dbReference type="ARBA" id="ARBA00022989"/>
    </source>
</evidence>
<dbReference type="PROSITE" id="PS50885">
    <property type="entry name" value="HAMP"/>
    <property type="match status" value="1"/>
</dbReference>
<dbReference type="Pfam" id="PF00672">
    <property type="entry name" value="HAMP"/>
    <property type="match status" value="1"/>
</dbReference>
<dbReference type="InterPro" id="IPR050398">
    <property type="entry name" value="HssS/ArlS-like"/>
</dbReference>
<evidence type="ECO:0000256" key="1">
    <source>
        <dbReference type="ARBA" id="ARBA00000085"/>
    </source>
</evidence>
<dbReference type="InterPro" id="IPR003594">
    <property type="entry name" value="HATPase_dom"/>
</dbReference>
<evidence type="ECO:0000256" key="7">
    <source>
        <dbReference type="ARBA" id="ARBA00022692"/>
    </source>
</evidence>
<keyword evidence="5" id="KW-0597">Phosphoprotein</keyword>
<dbReference type="InterPro" id="IPR003660">
    <property type="entry name" value="HAMP_dom"/>
</dbReference>
<dbReference type="SUPFAM" id="SSF55874">
    <property type="entry name" value="ATPase domain of HSP90 chaperone/DNA topoisomerase II/histidine kinase"/>
    <property type="match status" value="1"/>
</dbReference>
<dbReference type="EMBL" id="BAABZQ010000001">
    <property type="protein sequence ID" value="GAA6502634.1"/>
    <property type="molecule type" value="Genomic_DNA"/>
</dbReference>
<evidence type="ECO:0000256" key="15">
    <source>
        <dbReference type="SAM" id="SignalP"/>
    </source>
</evidence>
<evidence type="ECO:0000256" key="13">
    <source>
        <dbReference type="ARBA" id="ARBA00023136"/>
    </source>
</evidence>
<dbReference type="InterPro" id="IPR004358">
    <property type="entry name" value="Sig_transdc_His_kin-like_C"/>
</dbReference>
<evidence type="ECO:0000256" key="6">
    <source>
        <dbReference type="ARBA" id="ARBA00022679"/>
    </source>
</evidence>
<dbReference type="InterPro" id="IPR005467">
    <property type="entry name" value="His_kinase_dom"/>
</dbReference>
<evidence type="ECO:0000256" key="9">
    <source>
        <dbReference type="ARBA" id="ARBA00022777"/>
    </source>
</evidence>
<dbReference type="Gene3D" id="3.30.565.10">
    <property type="entry name" value="Histidine kinase-like ATPase, C-terminal domain"/>
    <property type="match status" value="1"/>
</dbReference>
<organism evidence="18 19">
    <name type="scientific">Blautia parvula</name>
    <dbReference type="NCBI Taxonomy" id="2877527"/>
    <lineage>
        <taxon>Bacteria</taxon>
        <taxon>Bacillati</taxon>
        <taxon>Bacillota</taxon>
        <taxon>Clostridia</taxon>
        <taxon>Lachnospirales</taxon>
        <taxon>Lachnospiraceae</taxon>
        <taxon>Blautia</taxon>
    </lineage>
</organism>
<proteinExistence type="predicted"/>
<dbReference type="Proteomes" id="UP001600941">
    <property type="component" value="Unassembled WGS sequence"/>
</dbReference>
<dbReference type="PANTHER" id="PTHR45528">
    <property type="entry name" value="SENSOR HISTIDINE KINASE CPXA"/>
    <property type="match status" value="1"/>
</dbReference>
<dbReference type="SUPFAM" id="SSF158472">
    <property type="entry name" value="HAMP domain-like"/>
    <property type="match status" value="1"/>
</dbReference>
<keyword evidence="6" id="KW-0808">Transferase</keyword>
<evidence type="ECO:0000256" key="10">
    <source>
        <dbReference type="ARBA" id="ARBA00022840"/>
    </source>
</evidence>
<evidence type="ECO:0000259" key="16">
    <source>
        <dbReference type="PROSITE" id="PS50109"/>
    </source>
</evidence>
<gene>
    <name evidence="18" type="ORF">K340107D12_54500</name>
</gene>
<dbReference type="Pfam" id="PF02518">
    <property type="entry name" value="HATPase_c"/>
    <property type="match status" value="1"/>
</dbReference>
<evidence type="ECO:0000259" key="17">
    <source>
        <dbReference type="PROSITE" id="PS50885"/>
    </source>
</evidence>
<dbReference type="RefSeq" id="WP_227209982.1">
    <property type="nucleotide sequence ID" value="NZ_BAABZQ010000001.1"/>
</dbReference>
<dbReference type="InterPro" id="IPR036890">
    <property type="entry name" value="HATPase_C_sf"/>
</dbReference>
<evidence type="ECO:0000313" key="19">
    <source>
        <dbReference type="Proteomes" id="UP001600941"/>
    </source>
</evidence>
<evidence type="ECO:0000256" key="12">
    <source>
        <dbReference type="ARBA" id="ARBA00023012"/>
    </source>
</evidence>
<dbReference type="SMART" id="SM00304">
    <property type="entry name" value="HAMP"/>
    <property type="match status" value="1"/>
</dbReference>
<sequence>MKIRTKICLVCVAAMLVMSQCYSAFMLHVSLKTQLAQIYAYESNTFHNKLKELDTRMRNFGIAETDTEIQEKIMQDGIRHYLGLEYAVYRDGEEIYNPTPYDFGKNGDSYPSYYEVQIDGRYLLIMGSTYDPGGENTYDIWHFNDVTGIHENSWKMFLKGLAAAFLLTAVIAAGMVLVIRVILHPLYSLRDSANEIAGGNYAFRIPIKKMDEVGEISGNFNRMAEKIEEHVETLSDTNEKQRQLLGSLAHELKTPMTAIIGYSDILLKMSLSEQQKEKALQYIGSESRRLSRLSAKMLELTGLYEEEPESLEMRHTSVKVLLERAEALISFRLQERAQILEIRLADDALCHDMDEDLMTSLLLNLLDNACKASDEGQKIYLEADSRGIYVSDCGIGIPEEELTKVEDAFYMVDKSRARASGGSGLGLALCRRIAELHHAEMRIESRQGEGTKVSILWK</sequence>
<keyword evidence="10" id="KW-0067">ATP-binding</keyword>
<evidence type="ECO:0000256" key="2">
    <source>
        <dbReference type="ARBA" id="ARBA00004651"/>
    </source>
</evidence>
<protein>
    <recommendedName>
        <fullName evidence="3">histidine kinase</fullName>
        <ecNumber evidence="3">2.7.13.3</ecNumber>
    </recommendedName>
</protein>
<keyword evidence="15" id="KW-0732">Signal</keyword>
<dbReference type="SMART" id="SM00387">
    <property type="entry name" value="HATPase_c"/>
    <property type="match status" value="1"/>
</dbReference>
<keyword evidence="19" id="KW-1185">Reference proteome</keyword>
<keyword evidence="7 14" id="KW-0812">Transmembrane</keyword>
<feature type="transmembrane region" description="Helical" evidence="14">
    <location>
        <begin position="161"/>
        <end position="183"/>
    </location>
</feature>
<accession>A0ABQ0C1G3</accession>
<name>A0ABQ0C1G3_9FIRM</name>
<comment type="catalytic activity">
    <reaction evidence="1">
        <text>ATP + protein L-histidine = ADP + protein N-phospho-L-histidine.</text>
        <dbReference type="EC" id="2.7.13.3"/>
    </reaction>
</comment>
<dbReference type="SUPFAM" id="SSF47384">
    <property type="entry name" value="Homodimeric domain of signal transducing histidine kinase"/>
    <property type="match status" value="1"/>
</dbReference>
<dbReference type="PROSITE" id="PS50109">
    <property type="entry name" value="HIS_KIN"/>
    <property type="match status" value="1"/>
</dbReference>
<dbReference type="PANTHER" id="PTHR45528:SF1">
    <property type="entry name" value="SENSOR HISTIDINE KINASE CPXA"/>
    <property type="match status" value="1"/>
</dbReference>
<keyword evidence="13 14" id="KW-0472">Membrane</keyword>
<dbReference type="Gene3D" id="6.10.340.10">
    <property type="match status" value="1"/>
</dbReference>
<evidence type="ECO:0000256" key="5">
    <source>
        <dbReference type="ARBA" id="ARBA00022553"/>
    </source>
</evidence>
<evidence type="ECO:0000256" key="14">
    <source>
        <dbReference type="SAM" id="Phobius"/>
    </source>
</evidence>
<evidence type="ECO:0000256" key="8">
    <source>
        <dbReference type="ARBA" id="ARBA00022741"/>
    </source>
</evidence>
<keyword evidence="4" id="KW-1003">Cell membrane</keyword>
<evidence type="ECO:0000313" key="18">
    <source>
        <dbReference type="EMBL" id="GAA6502634.1"/>
    </source>
</evidence>
<keyword evidence="11 14" id="KW-1133">Transmembrane helix</keyword>